<reference evidence="1 2" key="1">
    <citation type="journal article" date="2013" name="Genome Biol. Evol.">
        <title>Genomic Diversity of "Deep Ecotype" Alteromonas macleodii Isolates: Evidence for Pan-Mediterranean Clonal Frames.</title>
        <authorList>
            <person name="Lopez-Perez M."/>
            <person name="Gonzaga A."/>
            <person name="Rodriguez-Valera F."/>
        </authorList>
    </citation>
    <scope>NUCLEOTIDE SEQUENCE [LARGE SCALE GENOMIC DNA]</scope>
    <source>
        <strain evidence="2">'English Channel 615'</strain>
        <plasmid evidence="2">Plasmid</plasmid>
    </source>
</reference>
<dbReference type="KEGG" id="amh:I633_22221"/>
<dbReference type="EMBL" id="CP004847">
    <property type="protein sequence ID" value="AGP79867.1"/>
    <property type="molecule type" value="Genomic_DNA"/>
</dbReference>
<dbReference type="AlphaFoldDB" id="S5AIA9"/>
<sequence length="315" mass="34659">MKLNNKTLVAVFTTSLLALDGCSSTSNANKQPELIVKDTAPIEWNNDESVALNIVKMGYRDGKGKGVSDGPVDTDMTVEHDDPNALFSFYSGFYQGGLVLGLGALLMDSEIENMTKWYPFGVDFISKDAVNIENRQLAYKQVSSALESKVRAAFSSIDGADYHGMYGNTSAASVQNFLFSGEYCNNAFYFGDKKEREGVTSNEVWKRYLVGVTNDLMSRSDVCHFSVTPKIVGQINDNYVVVYSMGTQSSALYFLLNGGEELGFFAVIPDAARVQSIDNPKDSEWVTIGQVYVVKGGKQYLFDEDETSAFESIIN</sequence>
<dbReference type="PATRIC" id="fig|1300253.3.peg.4631"/>
<accession>S5AIA9</accession>
<evidence type="ECO:0000313" key="2">
    <source>
        <dbReference type="Proteomes" id="UP000014909"/>
    </source>
</evidence>
<evidence type="ECO:0000313" key="1">
    <source>
        <dbReference type="EMBL" id="AGP79867.1"/>
    </source>
</evidence>
<gene>
    <name evidence="1" type="ORF">I633_22221</name>
</gene>
<proteinExistence type="predicted"/>
<dbReference type="Proteomes" id="UP000014909">
    <property type="component" value="Plasmid unnamed"/>
</dbReference>
<protein>
    <submittedName>
        <fullName evidence="1">Uncharacterized protein</fullName>
    </submittedName>
</protein>
<geneLocation type="plasmid" evidence="1">
    <name>unnamed</name>
</geneLocation>
<keyword evidence="1" id="KW-0614">Plasmid</keyword>
<organism evidence="1 2">
    <name type="scientific">Alteromonas mediterranea 615</name>
    <dbReference type="NCBI Taxonomy" id="1300253"/>
    <lineage>
        <taxon>Bacteria</taxon>
        <taxon>Pseudomonadati</taxon>
        <taxon>Pseudomonadota</taxon>
        <taxon>Gammaproteobacteria</taxon>
        <taxon>Alteromonadales</taxon>
        <taxon>Alteromonadaceae</taxon>
        <taxon>Alteromonas/Salinimonas group</taxon>
        <taxon>Alteromonas</taxon>
    </lineage>
</organism>
<dbReference type="HOGENOM" id="CLU_881762_0_0_6"/>
<dbReference type="BioCyc" id="AMAC1300253:G12YX-3514-MONOMER"/>
<name>S5AIA9_9ALTE</name>